<keyword evidence="2 8" id="KW-0547">Nucleotide-binding</keyword>
<evidence type="ECO:0000259" key="11">
    <source>
        <dbReference type="PROSITE" id="PS50011"/>
    </source>
</evidence>
<keyword evidence="13" id="KW-1185">Reference proteome</keyword>
<comment type="caution">
    <text evidence="12">The sequence shown here is derived from an EMBL/GenBank/DDBJ whole genome shotgun (WGS) entry which is preliminary data.</text>
</comment>
<dbReference type="InterPro" id="IPR017441">
    <property type="entry name" value="Protein_kinase_ATP_BS"/>
</dbReference>
<dbReference type="FunFam" id="1.10.510.10:FF:000862">
    <property type="entry name" value="Tyrosine-protein kinase"/>
    <property type="match status" value="1"/>
</dbReference>
<accession>A0A2G5V1P3</accession>
<dbReference type="InterPro" id="IPR000980">
    <property type="entry name" value="SH2"/>
</dbReference>
<gene>
    <name evidence="12" type="primary">Cni-F22B3.8</name>
    <name evidence="12" type="synonym">Cnig_chr_II.g5620</name>
    <name evidence="12" type="ORF">B9Z55_005620</name>
</gene>
<dbReference type="PROSITE" id="PS00109">
    <property type="entry name" value="PROTEIN_KINASE_TYR"/>
    <property type="match status" value="1"/>
</dbReference>
<dbReference type="Pfam" id="PF00646">
    <property type="entry name" value="F-box"/>
    <property type="match status" value="1"/>
</dbReference>
<dbReference type="InterPro" id="IPR001810">
    <property type="entry name" value="F-box_dom"/>
</dbReference>
<keyword evidence="5 9" id="KW-0829">Tyrosine-protein kinase</keyword>
<dbReference type="InterPro" id="IPR020635">
    <property type="entry name" value="Tyr_kinase_cat_dom"/>
</dbReference>
<dbReference type="FunFam" id="3.30.505.10:FF:000122">
    <property type="entry name" value="Tyrosine-protein kinase"/>
    <property type="match status" value="1"/>
</dbReference>
<dbReference type="OrthoDB" id="5809314at2759"/>
<evidence type="ECO:0000256" key="8">
    <source>
        <dbReference type="PROSITE-ProRule" id="PRU10141"/>
    </source>
</evidence>
<evidence type="ECO:0000256" key="1">
    <source>
        <dbReference type="ARBA" id="ARBA00022679"/>
    </source>
</evidence>
<reference evidence="13" key="1">
    <citation type="submission" date="2017-10" db="EMBL/GenBank/DDBJ databases">
        <title>Rapid genome shrinkage in a self-fertile nematode reveals novel sperm competition proteins.</title>
        <authorList>
            <person name="Yin D."/>
            <person name="Schwarz E.M."/>
            <person name="Thomas C.G."/>
            <person name="Felde R.L."/>
            <person name="Korf I.F."/>
            <person name="Cutter A.D."/>
            <person name="Schartner C.M."/>
            <person name="Ralston E.J."/>
            <person name="Meyer B.J."/>
            <person name="Haag E.S."/>
        </authorList>
    </citation>
    <scope>NUCLEOTIDE SEQUENCE [LARGE SCALE GENOMIC DNA]</scope>
    <source>
        <strain evidence="13">JU1422</strain>
    </source>
</reference>
<dbReference type="EMBL" id="PDUG01000002">
    <property type="protein sequence ID" value="PIC45677.1"/>
    <property type="molecule type" value="Genomic_DNA"/>
</dbReference>
<dbReference type="PROSITE" id="PS00107">
    <property type="entry name" value="PROTEIN_KINASE_ATP"/>
    <property type="match status" value="1"/>
</dbReference>
<feature type="domain" description="SH2" evidence="10">
    <location>
        <begin position="240"/>
        <end position="379"/>
    </location>
</feature>
<dbReference type="Pfam" id="PF07714">
    <property type="entry name" value="PK_Tyr_Ser-Thr"/>
    <property type="match status" value="1"/>
</dbReference>
<comment type="similarity">
    <text evidence="9">Belongs to the protein kinase superfamily. Tyr protein kinase family.</text>
</comment>
<evidence type="ECO:0000259" key="10">
    <source>
        <dbReference type="PROSITE" id="PS50001"/>
    </source>
</evidence>
<keyword evidence="7" id="KW-0727">SH2 domain</keyword>
<comment type="catalytic activity">
    <reaction evidence="6 9">
        <text>L-tyrosyl-[protein] + ATP = O-phospho-L-tyrosyl-[protein] + ADP + H(+)</text>
        <dbReference type="Rhea" id="RHEA:10596"/>
        <dbReference type="Rhea" id="RHEA-COMP:10136"/>
        <dbReference type="Rhea" id="RHEA-COMP:20101"/>
        <dbReference type="ChEBI" id="CHEBI:15378"/>
        <dbReference type="ChEBI" id="CHEBI:30616"/>
        <dbReference type="ChEBI" id="CHEBI:46858"/>
        <dbReference type="ChEBI" id="CHEBI:61978"/>
        <dbReference type="ChEBI" id="CHEBI:456216"/>
        <dbReference type="EC" id="2.7.10.2"/>
    </reaction>
</comment>
<dbReference type="CDD" id="cd00192">
    <property type="entry name" value="PTKc"/>
    <property type="match status" value="1"/>
</dbReference>
<dbReference type="InterPro" id="IPR050198">
    <property type="entry name" value="Non-receptor_tyrosine_kinases"/>
</dbReference>
<keyword evidence="4 8" id="KW-0067">ATP-binding</keyword>
<proteinExistence type="inferred from homology"/>
<dbReference type="GO" id="GO:0005524">
    <property type="term" value="F:ATP binding"/>
    <property type="evidence" value="ECO:0007669"/>
    <property type="project" value="UniProtKB-UniRule"/>
</dbReference>
<dbReference type="PANTHER" id="PTHR24418">
    <property type="entry name" value="TYROSINE-PROTEIN KINASE"/>
    <property type="match status" value="1"/>
</dbReference>
<evidence type="ECO:0000256" key="9">
    <source>
        <dbReference type="RuleBase" id="RU362096"/>
    </source>
</evidence>
<dbReference type="STRING" id="1611254.A0A2G5V1P3"/>
<protein>
    <recommendedName>
        <fullName evidence="9">Tyrosine-protein kinase</fullName>
        <ecNumber evidence="9">2.7.10.2</ecNumber>
    </recommendedName>
</protein>
<dbReference type="PROSITE" id="PS50001">
    <property type="entry name" value="SH2"/>
    <property type="match status" value="1"/>
</dbReference>
<dbReference type="SUPFAM" id="SSF56112">
    <property type="entry name" value="Protein kinase-like (PK-like)"/>
    <property type="match status" value="1"/>
</dbReference>
<dbReference type="FunFam" id="3.30.200.20:FF:000703">
    <property type="entry name" value="Tyrosine-protein kinase"/>
    <property type="match status" value="1"/>
</dbReference>
<feature type="binding site" evidence="8">
    <location>
        <position position="432"/>
    </location>
    <ligand>
        <name>ATP</name>
        <dbReference type="ChEBI" id="CHEBI:30616"/>
    </ligand>
</feature>
<dbReference type="InterPro" id="IPR036860">
    <property type="entry name" value="SH2_dom_sf"/>
</dbReference>
<evidence type="ECO:0000256" key="4">
    <source>
        <dbReference type="ARBA" id="ARBA00022840"/>
    </source>
</evidence>
<keyword evidence="3 9" id="KW-0418">Kinase</keyword>
<dbReference type="EC" id="2.7.10.2" evidence="9"/>
<dbReference type="InterPro" id="IPR000719">
    <property type="entry name" value="Prot_kinase_dom"/>
</dbReference>
<dbReference type="Gene3D" id="1.10.510.10">
    <property type="entry name" value="Transferase(Phosphotransferase) domain 1"/>
    <property type="match status" value="1"/>
</dbReference>
<dbReference type="SMART" id="SM00219">
    <property type="entry name" value="TyrKc"/>
    <property type="match status" value="1"/>
</dbReference>
<dbReference type="SMART" id="SM00252">
    <property type="entry name" value="SH2"/>
    <property type="match status" value="1"/>
</dbReference>
<organism evidence="12 13">
    <name type="scientific">Caenorhabditis nigoni</name>
    <dbReference type="NCBI Taxonomy" id="1611254"/>
    <lineage>
        <taxon>Eukaryota</taxon>
        <taxon>Metazoa</taxon>
        <taxon>Ecdysozoa</taxon>
        <taxon>Nematoda</taxon>
        <taxon>Chromadorea</taxon>
        <taxon>Rhabditida</taxon>
        <taxon>Rhabditina</taxon>
        <taxon>Rhabditomorpha</taxon>
        <taxon>Rhabditoidea</taxon>
        <taxon>Rhabditidae</taxon>
        <taxon>Peloderinae</taxon>
        <taxon>Caenorhabditis</taxon>
    </lineage>
</organism>
<dbReference type="InterPro" id="IPR011009">
    <property type="entry name" value="Kinase-like_dom_sf"/>
</dbReference>
<dbReference type="SUPFAM" id="SSF55550">
    <property type="entry name" value="SH2 domain"/>
    <property type="match status" value="1"/>
</dbReference>
<name>A0A2G5V1P3_9PELO</name>
<dbReference type="PRINTS" id="PR00109">
    <property type="entry name" value="TYRKINASE"/>
</dbReference>
<evidence type="ECO:0000313" key="13">
    <source>
        <dbReference type="Proteomes" id="UP000230233"/>
    </source>
</evidence>
<evidence type="ECO:0000256" key="2">
    <source>
        <dbReference type="ARBA" id="ARBA00022741"/>
    </source>
</evidence>
<evidence type="ECO:0000256" key="6">
    <source>
        <dbReference type="ARBA" id="ARBA00051245"/>
    </source>
</evidence>
<sequence>MMNQARFRLLHLDYVAIREVLNSLDPIDYINFSRASKSCKALSSIKKTYRVSLTIKTCTAFMIGNGINNYAVQWTKEKKEDGIRKIQTRLDESRECLFKYSGNPLGAMKEFYMHARSLWDIEIDCVVLSMDDFREQLKEIVYWLNSTFREIPEVVVHGITQQQKMLQFVLDNVKYKDILKIYKSDKTSDKTENTTDEGIPTNSVMISFRDDEYLQKIEKSKSVERITNEMIENNLLRYPFFHGFVLQELQLMLLKTNGDYIMRLSHQPEKKAKSIGAKKASAEKTGPVDQSTLTRVILVLSVNITQKPDNTRSFYGDLDEVKQKENMDMHVCIEEINGKWISFFVERRTKFASIDDLITYYGRNPICYQATRVFLKRPIPLQDWELRKDGLEVIKTKKLGEGAYGEVYLGKWAQPFSVDQKEFHKWCDVAVKMLKKDDSRAALFEIMHEARLQLQLRHKNVLAFRGVFLLKKPIMLVSEFCENGSLKDYLQKNKVGVDDKLRFCLGSSCGLEYIHFKGLIHRDLATRNILVSLDKTPKIADFGLAKHASTYKMRRNTKIPVRYLAPETLSSFVYSTKTDVYTFGLVIWEIFANGQEPYIKAQPHQESSVPKNVPLKGKDIQLLIKKELFVRFNPETPAALQQYVTTKLFVTDEKKRPNITEVTTFLADMLKVDLTKMRFSYKVQQ</sequence>
<dbReference type="GO" id="GO:0004715">
    <property type="term" value="F:non-membrane spanning protein tyrosine kinase activity"/>
    <property type="evidence" value="ECO:0007669"/>
    <property type="project" value="UniProtKB-EC"/>
</dbReference>
<dbReference type="InterPro" id="IPR001245">
    <property type="entry name" value="Ser-Thr/Tyr_kinase_cat_dom"/>
</dbReference>
<dbReference type="InterPro" id="IPR008266">
    <property type="entry name" value="Tyr_kinase_AS"/>
</dbReference>
<evidence type="ECO:0000256" key="3">
    <source>
        <dbReference type="ARBA" id="ARBA00022777"/>
    </source>
</evidence>
<dbReference type="Gene3D" id="3.30.200.20">
    <property type="entry name" value="Phosphorylase Kinase, domain 1"/>
    <property type="match status" value="1"/>
</dbReference>
<feature type="domain" description="Protein kinase" evidence="11">
    <location>
        <begin position="393"/>
        <end position="666"/>
    </location>
</feature>
<dbReference type="PROSITE" id="PS50011">
    <property type="entry name" value="PROTEIN_KINASE_DOM"/>
    <property type="match status" value="1"/>
</dbReference>
<dbReference type="Gene3D" id="3.30.505.10">
    <property type="entry name" value="SH2 domain"/>
    <property type="match status" value="1"/>
</dbReference>
<evidence type="ECO:0000256" key="5">
    <source>
        <dbReference type="ARBA" id="ARBA00023137"/>
    </source>
</evidence>
<evidence type="ECO:0000313" key="12">
    <source>
        <dbReference type="EMBL" id="PIC45677.1"/>
    </source>
</evidence>
<keyword evidence="1 9" id="KW-0808">Transferase</keyword>
<dbReference type="AlphaFoldDB" id="A0A2G5V1P3"/>
<evidence type="ECO:0000256" key="7">
    <source>
        <dbReference type="PROSITE-ProRule" id="PRU00191"/>
    </source>
</evidence>
<dbReference type="Proteomes" id="UP000230233">
    <property type="component" value="Chromosome II"/>
</dbReference>